<sequence>MDVVGGHRGAPLSPGAAGADQLQPGSASSAATRCAARVPARSALRWLSTHLPSGSPPAVR</sequence>
<feature type="region of interest" description="Disordered" evidence="1">
    <location>
        <begin position="1"/>
        <end position="34"/>
    </location>
</feature>
<accession>X8DBI3</accession>
<organism evidence="2">
    <name type="scientific">Mycobacterium xenopi 4042</name>
    <dbReference type="NCBI Taxonomy" id="1299334"/>
    <lineage>
        <taxon>Bacteria</taxon>
        <taxon>Bacillati</taxon>
        <taxon>Actinomycetota</taxon>
        <taxon>Actinomycetes</taxon>
        <taxon>Mycobacteriales</taxon>
        <taxon>Mycobacteriaceae</taxon>
        <taxon>Mycobacterium</taxon>
    </lineage>
</organism>
<gene>
    <name evidence="2" type="ORF">I553_10713</name>
</gene>
<dbReference type="AlphaFoldDB" id="X8DBI3"/>
<evidence type="ECO:0000313" key="2">
    <source>
        <dbReference type="EMBL" id="EUA65416.1"/>
    </source>
</evidence>
<dbReference type="EMBL" id="JAOB01000027">
    <property type="protein sequence ID" value="EUA65416.1"/>
    <property type="molecule type" value="Genomic_DNA"/>
</dbReference>
<proteinExistence type="predicted"/>
<name>X8DBI3_MYCXE</name>
<comment type="caution">
    <text evidence="2">The sequence shown here is derived from an EMBL/GenBank/DDBJ whole genome shotgun (WGS) entry which is preliminary data.</text>
</comment>
<evidence type="ECO:0000256" key="1">
    <source>
        <dbReference type="SAM" id="MobiDB-lite"/>
    </source>
</evidence>
<reference evidence="2" key="1">
    <citation type="submission" date="2014-01" db="EMBL/GenBank/DDBJ databases">
        <authorList>
            <person name="Brown-Elliot B."/>
            <person name="Wallace R."/>
            <person name="Lenaerts A."/>
            <person name="Ordway D."/>
            <person name="DeGroote M.A."/>
            <person name="Parker T."/>
            <person name="Sizemore C."/>
            <person name="Tallon L.J."/>
            <person name="Sadzewicz L.K."/>
            <person name="Sengamalay N."/>
            <person name="Fraser C.M."/>
            <person name="Hine E."/>
            <person name="Shefchek K.A."/>
            <person name="Das S.P."/>
            <person name="Tettelin H."/>
        </authorList>
    </citation>
    <scope>NUCLEOTIDE SEQUENCE [LARGE SCALE GENOMIC DNA]</scope>
    <source>
        <strain evidence="2">4042</strain>
    </source>
</reference>
<protein>
    <submittedName>
        <fullName evidence="2">Uncharacterized protein</fullName>
    </submittedName>
</protein>